<dbReference type="GO" id="GO:0016020">
    <property type="term" value="C:membrane"/>
    <property type="evidence" value="ECO:0007669"/>
    <property type="project" value="InterPro"/>
</dbReference>
<proteinExistence type="predicted"/>
<feature type="transmembrane region" description="Helical" evidence="1">
    <location>
        <begin position="47"/>
        <end position="67"/>
    </location>
</feature>
<keyword evidence="5" id="KW-1185">Reference proteome</keyword>
<name>A0AAE6JJB4_9SPHI</name>
<evidence type="ECO:0000313" key="4">
    <source>
        <dbReference type="Proteomes" id="UP000250557"/>
    </source>
</evidence>
<accession>A0AAE6JJB4</accession>
<reference evidence="2 4" key="1">
    <citation type="submission" date="2019-08" db="EMBL/GenBank/DDBJ databases">
        <title>Comparative genome analysis confer to the adaptation heavy metal polluted environment.</title>
        <authorList>
            <person name="Li Y."/>
        </authorList>
    </citation>
    <scope>NUCLEOTIDE SEQUENCE [LARGE SCALE GENOMIC DNA]</scope>
    <source>
        <strain evidence="2 4">P2</strain>
    </source>
</reference>
<keyword evidence="1" id="KW-0472">Membrane</keyword>
<dbReference type="InterPro" id="IPR021091">
    <property type="entry name" value="Mercury_ion_transport_MerF"/>
</dbReference>
<keyword evidence="1" id="KW-0812">Transmembrane</keyword>
<keyword evidence="1" id="KW-1133">Transmembrane helix</keyword>
<dbReference type="Gene3D" id="1.10.287.910">
    <property type="entry name" value="bacterial mercury transporter, merf"/>
    <property type="match status" value="1"/>
</dbReference>
<feature type="transmembrane region" description="Helical" evidence="1">
    <location>
        <begin position="12"/>
        <end position="41"/>
    </location>
</feature>
<protein>
    <submittedName>
        <fullName evidence="2">Mercury resistance system transport protein MerF</fullName>
    </submittedName>
</protein>
<organism evidence="2 4">
    <name type="scientific">Mucilaginibacter rubeus</name>
    <dbReference type="NCBI Taxonomy" id="2027860"/>
    <lineage>
        <taxon>Bacteria</taxon>
        <taxon>Pseudomonadati</taxon>
        <taxon>Bacteroidota</taxon>
        <taxon>Sphingobacteriia</taxon>
        <taxon>Sphingobacteriales</taxon>
        <taxon>Sphingobacteriaceae</taxon>
        <taxon>Mucilaginibacter</taxon>
    </lineage>
</organism>
<sequence>MNTINSKPSKRGFYAAIAGIVLVALCCFTPVLVITLGAIGLSAFTPYLDYILMPALVILVVIAWLSYNRYKKSA</sequence>
<gene>
    <name evidence="2" type="primary">merF</name>
    <name evidence="2" type="ORF">DIU31_025345</name>
    <name evidence="3" type="ORF">J3L21_02075</name>
</gene>
<dbReference type="EMBL" id="CP071880">
    <property type="protein sequence ID" value="QTE50796.1"/>
    <property type="molecule type" value="Genomic_DNA"/>
</dbReference>
<dbReference type="NCBIfam" id="NF033565">
    <property type="entry name" value="trans_MerF"/>
    <property type="match status" value="1"/>
</dbReference>
<evidence type="ECO:0000256" key="1">
    <source>
        <dbReference type="SAM" id="Phobius"/>
    </source>
</evidence>
<dbReference type="RefSeq" id="WP_112659082.1">
    <property type="nucleotide sequence ID" value="NZ_CP043451.1"/>
</dbReference>
<evidence type="ECO:0000313" key="2">
    <source>
        <dbReference type="EMBL" id="QEM06670.1"/>
    </source>
</evidence>
<evidence type="ECO:0000313" key="5">
    <source>
        <dbReference type="Proteomes" id="UP000663940"/>
    </source>
</evidence>
<reference evidence="3 5" key="2">
    <citation type="submission" date="2021-03" db="EMBL/GenBank/DDBJ databases">
        <title>Mucilaginibacter strains isolated from gold and copper mining confer multi heavy-metal resistance.</title>
        <authorList>
            <person name="Li Y."/>
        </authorList>
    </citation>
    <scope>NUCLEOTIDE SEQUENCE [LARGE SCALE GENOMIC DNA]</scope>
    <source>
        <strain evidence="3 5">P2-4</strain>
    </source>
</reference>
<dbReference type="Proteomes" id="UP000250557">
    <property type="component" value="Chromosome"/>
</dbReference>
<evidence type="ECO:0000313" key="3">
    <source>
        <dbReference type="EMBL" id="QTE50796.1"/>
    </source>
</evidence>
<dbReference type="EMBL" id="CP043451">
    <property type="protein sequence ID" value="QEM06670.1"/>
    <property type="molecule type" value="Genomic_DNA"/>
</dbReference>
<dbReference type="Proteomes" id="UP000663940">
    <property type="component" value="Chromosome"/>
</dbReference>
<dbReference type="AlphaFoldDB" id="A0AAE6JJB4"/>
<dbReference type="Pfam" id="PF11431">
    <property type="entry name" value="Transport_MerF"/>
    <property type="match status" value="1"/>
</dbReference>